<dbReference type="OrthoDB" id="4292158at2"/>
<protein>
    <submittedName>
        <fullName evidence="3">Uncharacterized protein</fullName>
    </submittedName>
</protein>
<name>A0A4U0ML82_9ACTN</name>
<evidence type="ECO:0000256" key="2">
    <source>
        <dbReference type="SAM" id="Phobius"/>
    </source>
</evidence>
<accession>A0A4U0ML82</accession>
<keyword evidence="4" id="KW-1185">Reference proteome</keyword>
<feature type="region of interest" description="Disordered" evidence="1">
    <location>
        <begin position="1"/>
        <end position="24"/>
    </location>
</feature>
<feature type="transmembrane region" description="Helical" evidence="2">
    <location>
        <begin position="67"/>
        <end position="88"/>
    </location>
</feature>
<feature type="transmembrane region" description="Helical" evidence="2">
    <location>
        <begin position="273"/>
        <end position="295"/>
    </location>
</feature>
<evidence type="ECO:0000313" key="4">
    <source>
        <dbReference type="Proteomes" id="UP000308697"/>
    </source>
</evidence>
<gene>
    <name evidence="3" type="ORF">FCH28_37340</name>
</gene>
<comment type="caution">
    <text evidence="3">The sequence shown here is derived from an EMBL/GenBank/DDBJ whole genome shotgun (WGS) entry which is preliminary data.</text>
</comment>
<dbReference type="Proteomes" id="UP000308697">
    <property type="component" value="Unassembled WGS sequence"/>
</dbReference>
<feature type="region of interest" description="Disordered" evidence="1">
    <location>
        <begin position="382"/>
        <end position="418"/>
    </location>
</feature>
<keyword evidence="2" id="KW-0472">Membrane</keyword>
<feature type="transmembrane region" description="Helical" evidence="2">
    <location>
        <begin position="36"/>
        <end position="55"/>
    </location>
</feature>
<dbReference type="AlphaFoldDB" id="A0A4U0ML82"/>
<dbReference type="EMBL" id="SUMB01000021">
    <property type="protein sequence ID" value="TJZ41303.1"/>
    <property type="molecule type" value="Genomic_DNA"/>
</dbReference>
<feature type="transmembrane region" description="Helical" evidence="2">
    <location>
        <begin position="247"/>
        <end position="267"/>
    </location>
</feature>
<keyword evidence="2" id="KW-0812">Transmembrane</keyword>
<reference evidence="3 4" key="1">
    <citation type="submission" date="2019-04" db="EMBL/GenBank/DDBJ databases">
        <title>Streptomyces piniterrae sp. nov., a heliquinomycin-producing actinomycete isolated from rhizosphere soil of Pinus yunnanensis.</title>
        <authorList>
            <person name="Zhuang X."/>
            <person name="Zhao J."/>
        </authorList>
    </citation>
    <scope>NUCLEOTIDE SEQUENCE [LARGE SCALE GENOMIC DNA]</scope>
    <source>
        <strain evidence="4">jys28</strain>
    </source>
</reference>
<evidence type="ECO:0000313" key="3">
    <source>
        <dbReference type="EMBL" id="TJZ41303.1"/>
    </source>
</evidence>
<evidence type="ECO:0000256" key="1">
    <source>
        <dbReference type="SAM" id="MobiDB-lite"/>
    </source>
</evidence>
<proteinExistence type="predicted"/>
<dbReference type="RefSeq" id="WP_136744892.1">
    <property type="nucleotide sequence ID" value="NZ_SUMB01000021.1"/>
</dbReference>
<keyword evidence="2" id="KW-1133">Transmembrane helix</keyword>
<organism evidence="3 4">
    <name type="scientific">Streptomyces piniterrae</name>
    <dbReference type="NCBI Taxonomy" id="2571125"/>
    <lineage>
        <taxon>Bacteria</taxon>
        <taxon>Bacillati</taxon>
        <taxon>Actinomycetota</taxon>
        <taxon>Actinomycetes</taxon>
        <taxon>Kitasatosporales</taxon>
        <taxon>Streptomycetaceae</taxon>
        <taxon>Streptomyces</taxon>
    </lineage>
</organism>
<sequence>MTSHPAQQAEPPSEQNQLAATAATEPPTARAARLRILAAAASAVLLLGLAGALNLGLDHLPASAVSWGFPLLYVLSCAALAGSCRAFAQTAAARHRARVLRTYPWQRLHGVLRRDDGGRHHLVLPDPGLHGREIRLPVDGRFATGATPPDEVWFAGDPRFLGVLALPGPRRMTTLAQPAARDTRLRAYAGPLDDTARARALAVGARVAVPDGALDRGPVPVDGSAKTALHHPDTAADWRRSLLRRRITLYGQLALLAGFFVTIGLRADPDPLIPAAVVLMLVAPFTVLVSALSVGGARRLGRTLRTYPWQEMYGEPEATGTGRDGEILALKPARGQVVRLRSVPTRRRFAVTERYWFAGDLRYGGAVSGPDGGDPVRVLRVKPAKAKPGRKRQESPEQDALAERAGLTKNGRPRNWAY</sequence>